<feature type="repeat" description="WD" evidence="5">
    <location>
        <begin position="394"/>
        <end position="435"/>
    </location>
</feature>
<dbReference type="SUPFAM" id="SSF56112">
    <property type="entry name" value="Protein kinase-like (PK-like)"/>
    <property type="match status" value="1"/>
</dbReference>
<keyword evidence="5" id="KW-0853">WD repeat</keyword>
<feature type="repeat" description="WD" evidence="5">
    <location>
        <begin position="478"/>
        <end position="519"/>
    </location>
</feature>
<dbReference type="AlphaFoldDB" id="A0A7K0BS32"/>
<dbReference type="Gene3D" id="1.10.510.10">
    <property type="entry name" value="Transferase(Phosphotransferase) domain 1"/>
    <property type="match status" value="1"/>
</dbReference>
<name>A0A7K0BS32_9ACTN</name>
<dbReference type="Pfam" id="PF00069">
    <property type="entry name" value="Pkinase"/>
    <property type="match status" value="1"/>
</dbReference>
<dbReference type="InterPro" id="IPR017441">
    <property type="entry name" value="Protein_kinase_ATP_BS"/>
</dbReference>
<evidence type="ECO:0000313" key="9">
    <source>
        <dbReference type="EMBL" id="MQY03692.1"/>
    </source>
</evidence>
<dbReference type="EC" id="2.7.11.1" evidence="9"/>
<sequence length="640" mass="65893">MIPLRPGDPDRIGPYRITGRLGEGGMGEVLLGESPGGRKVAVKLIRAEYAADARFRARFAREVEAARRVNGFYTAPVVDADADADPPWMVTAYVPGPSLAATVRAGGPLPPHGVRALGAGLAEGLAAIHACGLVHRDLKPGNIIMAADGPRIIDFGIARALDASGMTATGAVLGTLPYMSPEQLHEGRVGPASDLFSLGSVLAFAATGRGPFDASSPGAVVHRISSLRPDLDGVPDDLREIIEGCLAKDPAGRPSPAELIASLTAAPPAPAPVPEPAPAPLPPPPPTEAEPEKFSADRRTFLIGGAGVLTLAGTGLLVTLAHGDIENPNPQSAPASSAGSPHRKLSGLNVKLRSLAFAPDGRVIIAGGRQYAADGHDNAIGQWNVSTGTTIRTLPGPPGGVGSLVFAPDGMTFAGGGEDGTVRIWRTLHGEEVAVLRGGHTGKVLSVAYSRSGRMASAGLDGRTVLWDFGNSGRFRVLERVKGSMSAVAFSPHGDLLAAAGHRGSVQVWDTITGRLLRALDAMPANAVAFSPDGRTLAVGEYGNPGVNGVRLWDTGTWRRKGMLSGPPDVQAVAFSPDGTALAAASASGSAIWVWNLADQRVTAKLSTPAGVAALAYSPDSGLLAAAGDRYLGLWRTDRF</sequence>
<dbReference type="PANTHER" id="PTHR43289">
    <property type="entry name" value="MITOGEN-ACTIVATED PROTEIN KINASE KINASE KINASE 20-RELATED"/>
    <property type="match status" value="1"/>
</dbReference>
<dbReference type="PANTHER" id="PTHR43289:SF34">
    <property type="entry name" value="SERINE_THREONINE-PROTEIN KINASE YBDM-RELATED"/>
    <property type="match status" value="1"/>
</dbReference>
<dbReference type="InterPro" id="IPR011047">
    <property type="entry name" value="Quinoprotein_ADH-like_sf"/>
</dbReference>
<keyword evidence="10" id="KW-1185">Reference proteome</keyword>
<dbReference type="InterPro" id="IPR011009">
    <property type="entry name" value="Kinase-like_dom_sf"/>
</dbReference>
<keyword evidence="1 9" id="KW-0808">Transferase</keyword>
<feature type="domain" description="Protein kinase" evidence="8">
    <location>
        <begin position="15"/>
        <end position="265"/>
    </location>
</feature>
<dbReference type="PROSITE" id="PS50082">
    <property type="entry name" value="WD_REPEATS_2"/>
    <property type="match status" value="3"/>
</dbReference>
<dbReference type="Gene3D" id="2.130.10.10">
    <property type="entry name" value="YVTN repeat-like/Quinoprotein amine dehydrogenase"/>
    <property type="match status" value="2"/>
</dbReference>
<dbReference type="Gene3D" id="3.30.200.20">
    <property type="entry name" value="Phosphorylase Kinase, domain 1"/>
    <property type="match status" value="1"/>
</dbReference>
<dbReference type="PROSITE" id="PS00108">
    <property type="entry name" value="PROTEIN_KINASE_ST"/>
    <property type="match status" value="1"/>
</dbReference>
<dbReference type="OrthoDB" id="951193at2"/>
<dbReference type="InterPro" id="IPR015943">
    <property type="entry name" value="WD40/YVTN_repeat-like_dom_sf"/>
</dbReference>
<gene>
    <name evidence="9" type="primary">pknD_13</name>
    <name evidence="9" type="ORF">ACRB68_17370</name>
</gene>
<dbReference type="GO" id="GO:0005524">
    <property type="term" value="F:ATP binding"/>
    <property type="evidence" value="ECO:0007669"/>
    <property type="project" value="UniProtKB-UniRule"/>
</dbReference>
<evidence type="ECO:0000256" key="7">
    <source>
        <dbReference type="SAM" id="MobiDB-lite"/>
    </source>
</evidence>
<evidence type="ECO:0000256" key="6">
    <source>
        <dbReference type="PROSITE-ProRule" id="PRU10141"/>
    </source>
</evidence>
<evidence type="ECO:0000313" key="10">
    <source>
        <dbReference type="Proteomes" id="UP000487268"/>
    </source>
</evidence>
<evidence type="ECO:0000256" key="5">
    <source>
        <dbReference type="PROSITE-ProRule" id="PRU00221"/>
    </source>
</evidence>
<dbReference type="PROSITE" id="PS50011">
    <property type="entry name" value="PROTEIN_KINASE_DOM"/>
    <property type="match status" value="1"/>
</dbReference>
<accession>A0A7K0BS32</accession>
<dbReference type="CDD" id="cd00200">
    <property type="entry name" value="WD40"/>
    <property type="match status" value="1"/>
</dbReference>
<proteinExistence type="predicted"/>
<keyword evidence="2 6" id="KW-0547">Nucleotide-binding</keyword>
<dbReference type="SMART" id="SM00320">
    <property type="entry name" value="WD40"/>
    <property type="match status" value="7"/>
</dbReference>
<feature type="binding site" evidence="6">
    <location>
        <position position="43"/>
    </location>
    <ligand>
        <name>ATP</name>
        <dbReference type="ChEBI" id="CHEBI:30616"/>
    </ligand>
</feature>
<dbReference type="PROSITE" id="PS50294">
    <property type="entry name" value="WD_REPEATS_REGION"/>
    <property type="match status" value="2"/>
</dbReference>
<keyword evidence="3 9" id="KW-0418">Kinase</keyword>
<evidence type="ECO:0000256" key="4">
    <source>
        <dbReference type="ARBA" id="ARBA00022840"/>
    </source>
</evidence>
<feature type="repeat" description="WD" evidence="5">
    <location>
        <begin position="437"/>
        <end position="477"/>
    </location>
</feature>
<dbReference type="CDD" id="cd14014">
    <property type="entry name" value="STKc_PknB_like"/>
    <property type="match status" value="1"/>
</dbReference>
<evidence type="ECO:0000256" key="3">
    <source>
        <dbReference type="ARBA" id="ARBA00022777"/>
    </source>
</evidence>
<comment type="caution">
    <text evidence="9">The sequence shown here is derived from an EMBL/GenBank/DDBJ whole genome shotgun (WGS) entry which is preliminary data.</text>
</comment>
<dbReference type="GO" id="GO:0004674">
    <property type="term" value="F:protein serine/threonine kinase activity"/>
    <property type="evidence" value="ECO:0007669"/>
    <property type="project" value="UniProtKB-EC"/>
</dbReference>
<organism evidence="9 10">
    <name type="scientific">Actinomadura macrotermitis</name>
    <dbReference type="NCBI Taxonomy" id="2585200"/>
    <lineage>
        <taxon>Bacteria</taxon>
        <taxon>Bacillati</taxon>
        <taxon>Actinomycetota</taxon>
        <taxon>Actinomycetes</taxon>
        <taxon>Streptosporangiales</taxon>
        <taxon>Thermomonosporaceae</taxon>
        <taxon>Actinomadura</taxon>
    </lineage>
</organism>
<feature type="region of interest" description="Disordered" evidence="7">
    <location>
        <begin position="266"/>
        <end position="293"/>
    </location>
</feature>
<dbReference type="PROSITE" id="PS00107">
    <property type="entry name" value="PROTEIN_KINASE_ATP"/>
    <property type="match status" value="1"/>
</dbReference>
<feature type="compositionally biased region" description="Pro residues" evidence="7">
    <location>
        <begin position="267"/>
        <end position="288"/>
    </location>
</feature>
<dbReference type="SMART" id="SM00220">
    <property type="entry name" value="S_TKc"/>
    <property type="match status" value="1"/>
</dbReference>
<evidence type="ECO:0000259" key="8">
    <source>
        <dbReference type="PROSITE" id="PS50011"/>
    </source>
</evidence>
<dbReference type="InterPro" id="IPR008271">
    <property type="entry name" value="Ser/Thr_kinase_AS"/>
</dbReference>
<dbReference type="InterPro" id="IPR000719">
    <property type="entry name" value="Prot_kinase_dom"/>
</dbReference>
<keyword evidence="4 6" id="KW-0067">ATP-binding</keyword>
<dbReference type="RefSeq" id="WP_153531564.1">
    <property type="nucleotide sequence ID" value="NZ_WEGH01000001.1"/>
</dbReference>
<dbReference type="Proteomes" id="UP000487268">
    <property type="component" value="Unassembled WGS sequence"/>
</dbReference>
<dbReference type="Pfam" id="PF00400">
    <property type="entry name" value="WD40"/>
    <property type="match status" value="5"/>
</dbReference>
<evidence type="ECO:0000256" key="2">
    <source>
        <dbReference type="ARBA" id="ARBA00022741"/>
    </source>
</evidence>
<dbReference type="SUPFAM" id="SSF50998">
    <property type="entry name" value="Quinoprotein alcohol dehydrogenase-like"/>
    <property type="match status" value="1"/>
</dbReference>
<dbReference type="EMBL" id="WEGH01000001">
    <property type="protein sequence ID" value="MQY03692.1"/>
    <property type="molecule type" value="Genomic_DNA"/>
</dbReference>
<protein>
    <submittedName>
        <fullName evidence="9">Serine/threonine-protein kinase PknD</fullName>
        <ecNumber evidence="9">2.7.11.1</ecNumber>
    </submittedName>
</protein>
<dbReference type="InterPro" id="IPR001680">
    <property type="entry name" value="WD40_rpt"/>
</dbReference>
<reference evidence="9 10" key="1">
    <citation type="submission" date="2019-10" db="EMBL/GenBank/DDBJ databases">
        <title>Actinomadura rubteroloni sp. nov. and Actinomadura macrotermitis sp. nov., isolated from the gut of fungus growing-termite Macrotermes natalensis.</title>
        <authorList>
            <person name="Benndorf R."/>
            <person name="Martin K."/>
            <person name="Kuefner M."/>
            <person name="De Beer W."/>
            <person name="Kaster A.-K."/>
            <person name="Vollmers J."/>
            <person name="Poulsen M."/>
            <person name="Beemelmanns C."/>
        </authorList>
    </citation>
    <scope>NUCLEOTIDE SEQUENCE [LARGE SCALE GENOMIC DNA]</scope>
    <source>
        <strain evidence="9 10">RB68</strain>
    </source>
</reference>
<evidence type="ECO:0000256" key="1">
    <source>
        <dbReference type="ARBA" id="ARBA00022679"/>
    </source>
</evidence>